<sequence>MTIGLLIVVTGAAALALAARSDRGTRAARGLTGADDRLRAGRGLDLRAAAGRLVGTGARTRDALDLWPAAVHRMVALLEAGGDPVTVWRALGAWAAEADQRVPGSPWDTAPGRDLRRMVDAGVLAARAGQGTADALSGVPLKHPGSVEARNILAGSWRVSGITGAPLAEVLTRVARGIEDALDAADAREAAVAGPRSTGRLLAALPLLGLILGTLMGTDPVGTLLGTGWGRVALLVGLALSGAGMLWSRSLICAAEGRGG</sequence>
<keyword evidence="2" id="KW-1185">Reference proteome</keyword>
<evidence type="ECO:0000313" key="1">
    <source>
        <dbReference type="EMBL" id="MCP3426979.1"/>
    </source>
</evidence>
<accession>A0A9X2HGL3</accession>
<dbReference type="EMBL" id="JANAFB010000045">
    <property type="protein sequence ID" value="MCP3426979.1"/>
    <property type="molecule type" value="Genomic_DNA"/>
</dbReference>
<name>A0A9X2HGL3_9MICC</name>
<dbReference type="Proteomes" id="UP001139502">
    <property type="component" value="Unassembled WGS sequence"/>
</dbReference>
<evidence type="ECO:0000313" key="2">
    <source>
        <dbReference type="Proteomes" id="UP001139502"/>
    </source>
</evidence>
<dbReference type="RefSeq" id="WP_254168455.1">
    <property type="nucleotide sequence ID" value="NZ_JANAFB010000045.1"/>
</dbReference>
<protein>
    <recommendedName>
        <fullName evidence="3">Type II secretion system protein GspF domain-containing protein</fullName>
    </recommendedName>
</protein>
<gene>
    <name evidence="1" type="ORF">NBM05_13410</name>
</gene>
<dbReference type="AlphaFoldDB" id="A0A9X2HGL3"/>
<evidence type="ECO:0008006" key="3">
    <source>
        <dbReference type="Google" id="ProtNLM"/>
    </source>
</evidence>
<comment type="caution">
    <text evidence="1">The sequence shown here is derived from an EMBL/GenBank/DDBJ whole genome shotgun (WGS) entry which is preliminary data.</text>
</comment>
<proteinExistence type="predicted"/>
<organism evidence="1 2">
    <name type="scientific">Rothia santali</name>
    <dbReference type="NCBI Taxonomy" id="2949643"/>
    <lineage>
        <taxon>Bacteria</taxon>
        <taxon>Bacillati</taxon>
        <taxon>Actinomycetota</taxon>
        <taxon>Actinomycetes</taxon>
        <taxon>Micrococcales</taxon>
        <taxon>Micrococcaceae</taxon>
        <taxon>Rothia</taxon>
    </lineage>
</organism>
<reference evidence="1" key="1">
    <citation type="submission" date="2022-06" db="EMBL/GenBank/DDBJ databases">
        <title>Rothia sp. isolated from sandalwood seedling.</title>
        <authorList>
            <person name="Tuikhar N."/>
            <person name="Kirdat K."/>
            <person name="Thorat V."/>
            <person name="Swetha P."/>
            <person name="Padma S."/>
            <person name="Sundararaj R."/>
            <person name="Yadav A."/>
        </authorList>
    </citation>
    <scope>NUCLEOTIDE SEQUENCE</scope>
    <source>
        <strain evidence="1">AR01</strain>
    </source>
</reference>